<feature type="compositionally biased region" description="Gly residues" evidence="1">
    <location>
        <begin position="41"/>
        <end position="50"/>
    </location>
</feature>
<gene>
    <name evidence="2" type="ORF">GCM10022280_22450</name>
</gene>
<keyword evidence="3" id="KW-1185">Reference proteome</keyword>
<evidence type="ECO:0000313" key="2">
    <source>
        <dbReference type="EMBL" id="GAA4021398.1"/>
    </source>
</evidence>
<proteinExistence type="predicted"/>
<protein>
    <submittedName>
        <fullName evidence="2">Uncharacterized protein</fullName>
    </submittedName>
</protein>
<feature type="compositionally biased region" description="Basic and acidic residues" evidence="1">
    <location>
        <begin position="1"/>
        <end position="10"/>
    </location>
</feature>
<reference evidence="3" key="1">
    <citation type="journal article" date="2019" name="Int. J. Syst. Evol. Microbiol.">
        <title>The Global Catalogue of Microorganisms (GCM) 10K type strain sequencing project: providing services to taxonomists for standard genome sequencing and annotation.</title>
        <authorList>
            <consortium name="The Broad Institute Genomics Platform"/>
            <consortium name="The Broad Institute Genome Sequencing Center for Infectious Disease"/>
            <person name="Wu L."/>
            <person name="Ma J."/>
        </authorList>
    </citation>
    <scope>NUCLEOTIDE SEQUENCE [LARGE SCALE GENOMIC DNA]</scope>
    <source>
        <strain evidence="3">JCM 17563</strain>
    </source>
</reference>
<accession>A0ABP7T5Z7</accession>
<evidence type="ECO:0000313" key="3">
    <source>
        <dbReference type="Proteomes" id="UP001500235"/>
    </source>
</evidence>
<name>A0ABP7T5Z7_9SPHN</name>
<dbReference type="Proteomes" id="UP001500235">
    <property type="component" value="Unassembled WGS sequence"/>
</dbReference>
<dbReference type="EMBL" id="BAABBQ010000001">
    <property type="protein sequence ID" value="GAA4021398.1"/>
    <property type="molecule type" value="Genomic_DNA"/>
</dbReference>
<comment type="caution">
    <text evidence="2">The sequence shown here is derived from an EMBL/GenBank/DDBJ whole genome shotgun (WGS) entry which is preliminary data.</text>
</comment>
<evidence type="ECO:0000256" key="1">
    <source>
        <dbReference type="SAM" id="MobiDB-lite"/>
    </source>
</evidence>
<organism evidence="2 3">
    <name type="scientific">Sphingomonas swuensis</name>
    <dbReference type="NCBI Taxonomy" id="977800"/>
    <lineage>
        <taxon>Bacteria</taxon>
        <taxon>Pseudomonadati</taxon>
        <taxon>Pseudomonadota</taxon>
        <taxon>Alphaproteobacteria</taxon>
        <taxon>Sphingomonadales</taxon>
        <taxon>Sphingomonadaceae</taxon>
        <taxon>Sphingomonas</taxon>
    </lineage>
</organism>
<dbReference type="RefSeq" id="WP_344707479.1">
    <property type="nucleotide sequence ID" value="NZ_BAABBQ010000001.1"/>
</dbReference>
<sequence>MINNREKSDAKGVPTAKKPWSKPVLTRMVAGSAESQRGNVADGGGGFQGS</sequence>
<feature type="region of interest" description="Disordered" evidence="1">
    <location>
        <begin position="1"/>
        <end position="50"/>
    </location>
</feature>